<evidence type="ECO:0000256" key="4">
    <source>
        <dbReference type="ARBA" id="ARBA00022822"/>
    </source>
</evidence>
<evidence type="ECO:0000256" key="1">
    <source>
        <dbReference type="ARBA" id="ARBA00004733"/>
    </source>
</evidence>
<dbReference type="InterPro" id="IPR002028">
    <property type="entry name" value="Trp_synthase_suA"/>
</dbReference>
<dbReference type="NCBIfam" id="TIGR00262">
    <property type="entry name" value="trpA"/>
    <property type="match status" value="1"/>
</dbReference>
<keyword evidence="11" id="KW-1185">Reference proteome</keyword>
<organism evidence="10 11">
    <name type="scientific">Salinicoccus jeotgali</name>
    <dbReference type="NCBI Taxonomy" id="381634"/>
    <lineage>
        <taxon>Bacteria</taxon>
        <taxon>Bacillati</taxon>
        <taxon>Bacillota</taxon>
        <taxon>Bacilli</taxon>
        <taxon>Bacillales</taxon>
        <taxon>Staphylococcaceae</taxon>
        <taxon>Salinicoccus</taxon>
    </lineage>
</organism>
<gene>
    <name evidence="8 10" type="primary">trpA</name>
    <name evidence="10" type="ORF">GCM10022378_21060</name>
</gene>
<dbReference type="Pfam" id="PF00290">
    <property type="entry name" value="Trp_syntA"/>
    <property type="match status" value="1"/>
</dbReference>
<dbReference type="EMBL" id="BAABCK010000068">
    <property type="protein sequence ID" value="GAA3732560.1"/>
    <property type="molecule type" value="Genomic_DNA"/>
</dbReference>
<dbReference type="InterPro" id="IPR011060">
    <property type="entry name" value="RibuloseP-bd_barrel"/>
</dbReference>
<protein>
    <recommendedName>
        <fullName evidence="8">Tryptophan synthase alpha chain</fullName>
        <ecNumber evidence="8">4.2.1.20</ecNumber>
    </recommendedName>
</protein>
<sequence length="266" mass="28138">MGRKSIAQQFEHLEAAGDKAFIAYIMAGDGGLSNLKDQILQLESAGVSIVELGIPFSDPVADGPAIQEAGKRALAEGVILKDVLTAVAGFKDEVNIPIVVMTYANPVLRLGVKHFATLCKEAAISGVIIPDVPYEESAEFETPLKDADVALIRFVTLTSSKARMEEVLETAEGFVYAVTVNGTTGVRDGFDDSLGAHLEAVRQVSPVPVCAGFGIKTREQAREIGAHCDGVIVGSRIVELMHAGQGEKIAGLIPGRARIGAMRQID</sequence>
<dbReference type="CDD" id="cd04724">
    <property type="entry name" value="Tryptophan_synthase_alpha"/>
    <property type="match status" value="1"/>
</dbReference>
<dbReference type="HAMAP" id="MF_00131">
    <property type="entry name" value="Trp_synth_alpha"/>
    <property type="match status" value="1"/>
</dbReference>
<evidence type="ECO:0000313" key="11">
    <source>
        <dbReference type="Proteomes" id="UP001500920"/>
    </source>
</evidence>
<dbReference type="EC" id="4.2.1.20" evidence="8"/>
<dbReference type="Gene3D" id="3.20.20.70">
    <property type="entry name" value="Aldolase class I"/>
    <property type="match status" value="1"/>
</dbReference>
<dbReference type="InterPro" id="IPR018204">
    <property type="entry name" value="Trp_synthase_alpha_AS"/>
</dbReference>
<keyword evidence="6 8" id="KW-0456">Lyase</keyword>
<dbReference type="PANTHER" id="PTHR43406">
    <property type="entry name" value="TRYPTOPHAN SYNTHASE, ALPHA CHAIN"/>
    <property type="match status" value="1"/>
</dbReference>
<keyword evidence="4 8" id="KW-0822">Tryptophan biosynthesis</keyword>
<evidence type="ECO:0000256" key="7">
    <source>
        <dbReference type="ARBA" id="ARBA00049047"/>
    </source>
</evidence>
<dbReference type="SUPFAM" id="SSF51366">
    <property type="entry name" value="Ribulose-phoshate binding barrel"/>
    <property type="match status" value="1"/>
</dbReference>
<name>A0ABP7F6X5_9STAP</name>
<evidence type="ECO:0000313" key="10">
    <source>
        <dbReference type="EMBL" id="GAA3732560.1"/>
    </source>
</evidence>
<keyword evidence="3 8" id="KW-0028">Amino-acid biosynthesis</keyword>
<comment type="pathway">
    <text evidence="1 8">Amino-acid biosynthesis; L-tryptophan biosynthesis; L-tryptophan from chorismate: step 5/5.</text>
</comment>
<dbReference type="Proteomes" id="UP001500920">
    <property type="component" value="Unassembled WGS sequence"/>
</dbReference>
<evidence type="ECO:0000256" key="8">
    <source>
        <dbReference type="HAMAP-Rule" id="MF_00131"/>
    </source>
</evidence>
<comment type="function">
    <text evidence="8">The alpha subunit is responsible for the aldol cleavage of indoleglycerol phosphate to indole and glyceraldehyde 3-phosphate.</text>
</comment>
<evidence type="ECO:0000256" key="6">
    <source>
        <dbReference type="ARBA" id="ARBA00023239"/>
    </source>
</evidence>
<comment type="similarity">
    <text evidence="8 9">Belongs to the TrpA family.</text>
</comment>
<evidence type="ECO:0000256" key="2">
    <source>
        <dbReference type="ARBA" id="ARBA00011270"/>
    </source>
</evidence>
<comment type="catalytic activity">
    <reaction evidence="7 8">
        <text>(1S,2R)-1-C-(indol-3-yl)glycerol 3-phosphate + L-serine = D-glyceraldehyde 3-phosphate + L-tryptophan + H2O</text>
        <dbReference type="Rhea" id="RHEA:10532"/>
        <dbReference type="ChEBI" id="CHEBI:15377"/>
        <dbReference type="ChEBI" id="CHEBI:33384"/>
        <dbReference type="ChEBI" id="CHEBI:57912"/>
        <dbReference type="ChEBI" id="CHEBI:58866"/>
        <dbReference type="ChEBI" id="CHEBI:59776"/>
        <dbReference type="EC" id="4.2.1.20"/>
    </reaction>
</comment>
<dbReference type="RefSeq" id="WP_344704216.1">
    <property type="nucleotide sequence ID" value="NZ_BAABCK010000068.1"/>
</dbReference>
<keyword evidence="5 8" id="KW-0057">Aromatic amino acid biosynthesis</keyword>
<evidence type="ECO:0000256" key="9">
    <source>
        <dbReference type="RuleBase" id="RU003662"/>
    </source>
</evidence>
<reference evidence="11" key="1">
    <citation type="journal article" date="2019" name="Int. J. Syst. Evol. Microbiol.">
        <title>The Global Catalogue of Microorganisms (GCM) 10K type strain sequencing project: providing services to taxonomists for standard genome sequencing and annotation.</title>
        <authorList>
            <consortium name="The Broad Institute Genomics Platform"/>
            <consortium name="The Broad Institute Genome Sequencing Center for Infectious Disease"/>
            <person name="Wu L."/>
            <person name="Ma J."/>
        </authorList>
    </citation>
    <scope>NUCLEOTIDE SEQUENCE [LARGE SCALE GENOMIC DNA]</scope>
    <source>
        <strain evidence="11">JCM 16981</strain>
    </source>
</reference>
<dbReference type="InterPro" id="IPR013785">
    <property type="entry name" value="Aldolase_TIM"/>
</dbReference>
<dbReference type="PANTHER" id="PTHR43406:SF1">
    <property type="entry name" value="TRYPTOPHAN SYNTHASE ALPHA CHAIN, CHLOROPLASTIC"/>
    <property type="match status" value="1"/>
</dbReference>
<comment type="caution">
    <text evidence="10">The sequence shown here is derived from an EMBL/GenBank/DDBJ whole genome shotgun (WGS) entry which is preliminary data.</text>
</comment>
<feature type="active site" description="Proton acceptor" evidence="8">
    <location>
        <position position="62"/>
    </location>
</feature>
<feature type="active site" description="Proton acceptor" evidence="8">
    <location>
        <position position="51"/>
    </location>
</feature>
<evidence type="ECO:0000256" key="5">
    <source>
        <dbReference type="ARBA" id="ARBA00023141"/>
    </source>
</evidence>
<comment type="subunit">
    <text evidence="2 8">Tetramer of two alpha and two beta chains.</text>
</comment>
<accession>A0ABP7F6X5</accession>
<evidence type="ECO:0000256" key="3">
    <source>
        <dbReference type="ARBA" id="ARBA00022605"/>
    </source>
</evidence>
<dbReference type="PROSITE" id="PS00167">
    <property type="entry name" value="TRP_SYNTHASE_ALPHA"/>
    <property type="match status" value="1"/>
</dbReference>
<proteinExistence type="inferred from homology"/>